<organism evidence="1 2">
    <name type="scientific">Thanatephorus cucumeris (strain AG1-IB / isolate 7/3/14)</name>
    <name type="common">Lettuce bottom rot fungus</name>
    <name type="synonym">Rhizoctonia solani</name>
    <dbReference type="NCBI Taxonomy" id="1108050"/>
    <lineage>
        <taxon>Eukaryota</taxon>
        <taxon>Fungi</taxon>
        <taxon>Dikarya</taxon>
        <taxon>Basidiomycota</taxon>
        <taxon>Agaricomycotina</taxon>
        <taxon>Agaricomycetes</taxon>
        <taxon>Cantharellales</taxon>
        <taxon>Ceratobasidiaceae</taxon>
        <taxon>Rhizoctonia</taxon>
        <taxon>Rhizoctonia solani AG-1</taxon>
    </lineage>
</organism>
<sequence length="249" mass="27691">MMEDFPYTTIVSKILSKTLSTLLRSDVVCKPTRILLEHLGTSAKLLAIVVIESIELTPLLLILVVCLPLVLIDSLKGRGFLQDTSSYYQVVMDFADRYRETAYSSILFYFLKAVNGLERTWIVDIGKLLADTPFKPLNEEYTVSRSLSWLIQHCETPSSVAIALQAVAGANRKVPVGPLKECKSSEEILKRLVSSPSGQKAAQEATLYARALRFLVSRSLPNPQRDESGGGGKEDAAVMIWELKLQREE</sequence>
<name>A0A0B7FA10_THACB</name>
<reference evidence="1 2" key="1">
    <citation type="submission" date="2014-11" db="EMBL/GenBank/DDBJ databases">
        <authorList>
            <person name="Wibberg Daniel"/>
        </authorList>
    </citation>
    <scope>NUCLEOTIDE SEQUENCE [LARGE SCALE GENOMIC DNA]</scope>
    <source>
        <strain evidence="1">Rhizoctonia solani AG1-IB 7/3/14</strain>
    </source>
</reference>
<accession>A0A0B7FA10</accession>
<gene>
    <name evidence="1" type="ORF">RSOLAG1IB_11486</name>
</gene>
<protein>
    <submittedName>
        <fullName evidence="1">Uncharacterized protein</fullName>
    </submittedName>
</protein>
<dbReference type="EMBL" id="LN679235">
    <property type="protein sequence ID" value="CEL53749.1"/>
    <property type="molecule type" value="Genomic_DNA"/>
</dbReference>
<dbReference type="STRING" id="1108050.A0A0B7FA10"/>
<dbReference type="AlphaFoldDB" id="A0A0B7FA10"/>
<proteinExistence type="predicted"/>
<evidence type="ECO:0000313" key="2">
    <source>
        <dbReference type="Proteomes" id="UP000059188"/>
    </source>
</evidence>
<dbReference type="OrthoDB" id="3289345at2759"/>
<evidence type="ECO:0000313" key="1">
    <source>
        <dbReference type="EMBL" id="CEL53749.1"/>
    </source>
</evidence>
<keyword evidence="2" id="KW-1185">Reference proteome</keyword>
<dbReference type="Proteomes" id="UP000059188">
    <property type="component" value="Unassembled WGS sequence"/>
</dbReference>